<dbReference type="Proteomes" id="UP001235269">
    <property type="component" value="Unassembled WGS sequence"/>
</dbReference>
<protein>
    <recommendedName>
        <fullName evidence="3">GTPase</fullName>
    </recommendedName>
</protein>
<dbReference type="EMBL" id="JAUSWH010000011">
    <property type="protein sequence ID" value="MDQ0456997.1"/>
    <property type="molecule type" value="Genomic_DNA"/>
</dbReference>
<evidence type="ECO:0000313" key="1">
    <source>
        <dbReference type="EMBL" id="MDQ0456997.1"/>
    </source>
</evidence>
<sequence>MSMTLARYLKDFSAPEPPALVLDDLAFEPSGLDDDMPMLGLPEPDPVDIEQERRQAYEEGYGAARQELIEAHARESEAMETAHREAMAALEERYNQMLSQAIQAGLTKIASALAASVGEQAVAALAPVVSDLLTEKAVVDLAALIRSAILEGEAGHVTVRGPRRLFEILQGLLPEQQALLRHIETEDLDLSVDIEETALVTRISAWTASLKKVLE</sequence>
<gene>
    <name evidence="1" type="ORF">QO005_003342</name>
</gene>
<name>A0ABU0IH62_9HYPH</name>
<accession>A0ABU0IH62</accession>
<organism evidence="1 2">
    <name type="scientific">Rhizobium paknamense</name>
    <dbReference type="NCBI Taxonomy" id="1206817"/>
    <lineage>
        <taxon>Bacteria</taxon>
        <taxon>Pseudomonadati</taxon>
        <taxon>Pseudomonadota</taxon>
        <taxon>Alphaproteobacteria</taxon>
        <taxon>Hyphomicrobiales</taxon>
        <taxon>Rhizobiaceae</taxon>
        <taxon>Rhizobium/Agrobacterium group</taxon>
        <taxon>Rhizobium</taxon>
    </lineage>
</organism>
<dbReference type="RefSeq" id="WP_307159180.1">
    <property type="nucleotide sequence ID" value="NZ_JAUSWH010000011.1"/>
</dbReference>
<comment type="caution">
    <text evidence="1">The sequence shown here is derived from an EMBL/GenBank/DDBJ whole genome shotgun (WGS) entry which is preliminary data.</text>
</comment>
<keyword evidence="2" id="KW-1185">Reference proteome</keyword>
<reference evidence="1 2" key="1">
    <citation type="submission" date="2023-07" db="EMBL/GenBank/DDBJ databases">
        <title>Genomic Encyclopedia of Type Strains, Phase IV (KMG-IV): sequencing the most valuable type-strain genomes for metagenomic binning, comparative biology and taxonomic classification.</title>
        <authorList>
            <person name="Goeker M."/>
        </authorList>
    </citation>
    <scope>NUCLEOTIDE SEQUENCE [LARGE SCALE GENOMIC DNA]</scope>
    <source>
        <strain evidence="1 2">DSM 100301</strain>
    </source>
</reference>
<evidence type="ECO:0000313" key="2">
    <source>
        <dbReference type="Proteomes" id="UP001235269"/>
    </source>
</evidence>
<proteinExistence type="predicted"/>
<evidence type="ECO:0008006" key="3">
    <source>
        <dbReference type="Google" id="ProtNLM"/>
    </source>
</evidence>